<comment type="caution">
    <text evidence="1">The sequence shown here is derived from an EMBL/GenBank/DDBJ whole genome shotgun (WGS) entry which is preliminary data.</text>
</comment>
<sequence length="107" mass="12142">MSEEEKVGNLLKGIAGDVYTYLTVKESLNSVADVIHHCRTFETLKLHRITPKFGRLGNVATVARIEDSYSIHWDLATTVRLVVREEIERHSISVNVVKVKQFGCIFN</sequence>
<gene>
    <name evidence="1" type="ORF">HPB51_009581</name>
</gene>
<reference evidence="1" key="1">
    <citation type="journal article" date="2020" name="Cell">
        <title>Large-Scale Comparative Analyses of Tick Genomes Elucidate Their Genetic Diversity and Vector Capacities.</title>
        <authorList>
            <consortium name="Tick Genome and Microbiome Consortium (TIGMIC)"/>
            <person name="Jia N."/>
            <person name="Wang J."/>
            <person name="Shi W."/>
            <person name="Du L."/>
            <person name="Sun Y."/>
            <person name="Zhan W."/>
            <person name="Jiang J.F."/>
            <person name="Wang Q."/>
            <person name="Zhang B."/>
            <person name="Ji P."/>
            <person name="Bell-Sakyi L."/>
            <person name="Cui X.M."/>
            <person name="Yuan T.T."/>
            <person name="Jiang B.G."/>
            <person name="Yang W.F."/>
            <person name="Lam T.T."/>
            <person name="Chang Q.C."/>
            <person name="Ding S.J."/>
            <person name="Wang X.J."/>
            <person name="Zhu J.G."/>
            <person name="Ruan X.D."/>
            <person name="Zhao L."/>
            <person name="Wei J.T."/>
            <person name="Ye R.Z."/>
            <person name="Que T.C."/>
            <person name="Du C.H."/>
            <person name="Zhou Y.H."/>
            <person name="Cheng J.X."/>
            <person name="Dai P.F."/>
            <person name="Guo W.B."/>
            <person name="Han X.H."/>
            <person name="Huang E.J."/>
            <person name="Li L.F."/>
            <person name="Wei W."/>
            <person name="Gao Y.C."/>
            <person name="Liu J.Z."/>
            <person name="Shao H.Z."/>
            <person name="Wang X."/>
            <person name="Wang C.C."/>
            <person name="Yang T.C."/>
            <person name="Huo Q.B."/>
            <person name="Li W."/>
            <person name="Chen H.Y."/>
            <person name="Chen S.E."/>
            <person name="Zhou L.G."/>
            <person name="Ni X.B."/>
            <person name="Tian J.H."/>
            <person name="Sheng Y."/>
            <person name="Liu T."/>
            <person name="Pan Y.S."/>
            <person name="Xia L.Y."/>
            <person name="Li J."/>
            <person name="Zhao F."/>
            <person name="Cao W.C."/>
        </authorList>
    </citation>
    <scope>NUCLEOTIDE SEQUENCE</scope>
    <source>
        <strain evidence="1">Rmic-2018</strain>
    </source>
</reference>
<protein>
    <submittedName>
        <fullName evidence="1">Uncharacterized protein</fullName>
    </submittedName>
</protein>
<accession>A0A9J6D4Q2</accession>
<name>A0A9J6D4Q2_RHIMP</name>
<dbReference type="EMBL" id="JABSTU010000011">
    <property type="protein sequence ID" value="KAH8009041.1"/>
    <property type="molecule type" value="Genomic_DNA"/>
</dbReference>
<dbReference type="Proteomes" id="UP000821866">
    <property type="component" value="Chromosome 9"/>
</dbReference>
<evidence type="ECO:0000313" key="2">
    <source>
        <dbReference type="Proteomes" id="UP000821866"/>
    </source>
</evidence>
<evidence type="ECO:0000313" key="1">
    <source>
        <dbReference type="EMBL" id="KAH8009041.1"/>
    </source>
</evidence>
<dbReference type="AlphaFoldDB" id="A0A9J6D4Q2"/>
<proteinExistence type="predicted"/>
<organism evidence="1 2">
    <name type="scientific">Rhipicephalus microplus</name>
    <name type="common">Cattle tick</name>
    <name type="synonym">Boophilus microplus</name>
    <dbReference type="NCBI Taxonomy" id="6941"/>
    <lineage>
        <taxon>Eukaryota</taxon>
        <taxon>Metazoa</taxon>
        <taxon>Ecdysozoa</taxon>
        <taxon>Arthropoda</taxon>
        <taxon>Chelicerata</taxon>
        <taxon>Arachnida</taxon>
        <taxon>Acari</taxon>
        <taxon>Parasitiformes</taxon>
        <taxon>Ixodida</taxon>
        <taxon>Ixodoidea</taxon>
        <taxon>Ixodidae</taxon>
        <taxon>Rhipicephalinae</taxon>
        <taxon>Rhipicephalus</taxon>
        <taxon>Boophilus</taxon>
    </lineage>
</organism>
<keyword evidence="2" id="KW-1185">Reference proteome</keyword>
<reference evidence="1" key="2">
    <citation type="submission" date="2021-09" db="EMBL/GenBank/DDBJ databases">
        <authorList>
            <person name="Jia N."/>
            <person name="Wang J."/>
            <person name="Shi W."/>
            <person name="Du L."/>
            <person name="Sun Y."/>
            <person name="Zhan W."/>
            <person name="Jiang J."/>
            <person name="Wang Q."/>
            <person name="Zhang B."/>
            <person name="Ji P."/>
            <person name="Sakyi L.B."/>
            <person name="Cui X."/>
            <person name="Yuan T."/>
            <person name="Jiang B."/>
            <person name="Yang W."/>
            <person name="Lam T.T.-Y."/>
            <person name="Chang Q."/>
            <person name="Ding S."/>
            <person name="Wang X."/>
            <person name="Zhu J."/>
            <person name="Ruan X."/>
            <person name="Zhao L."/>
            <person name="Wei J."/>
            <person name="Que T."/>
            <person name="Du C."/>
            <person name="Cheng J."/>
            <person name="Dai P."/>
            <person name="Han X."/>
            <person name="Huang E."/>
            <person name="Gao Y."/>
            <person name="Liu J."/>
            <person name="Shao H."/>
            <person name="Ye R."/>
            <person name="Li L."/>
            <person name="Wei W."/>
            <person name="Wang X."/>
            <person name="Wang C."/>
            <person name="Huo Q."/>
            <person name="Li W."/>
            <person name="Guo W."/>
            <person name="Chen H."/>
            <person name="Chen S."/>
            <person name="Zhou L."/>
            <person name="Zhou L."/>
            <person name="Ni X."/>
            <person name="Tian J."/>
            <person name="Zhou Y."/>
            <person name="Sheng Y."/>
            <person name="Liu T."/>
            <person name="Pan Y."/>
            <person name="Xia L."/>
            <person name="Li J."/>
            <person name="Zhao F."/>
            <person name="Cao W."/>
        </authorList>
    </citation>
    <scope>NUCLEOTIDE SEQUENCE</scope>
    <source>
        <strain evidence="1">Rmic-2018</strain>
        <tissue evidence="1">Larvae</tissue>
    </source>
</reference>